<comment type="caution">
    <text evidence="3">The sequence shown here is derived from an EMBL/GenBank/DDBJ whole genome shotgun (WGS) entry which is preliminary data.</text>
</comment>
<feature type="region of interest" description="Disordered" evidence="2">
    <location>
        <begin position="562"/>
        <end position="611"/>
    </location>
</feature>
<dbReference type="SUPFAM" id="SSF53335">
    <property type="entry name" value="S-adenosyl-L-methionine-dependent methyltransferases"/>
    <property type="match status" value="1"/>
</dbReference>
<dbReference type="SUPFAM" id="SSF57997">
    <property type="entry name" value="Tropomyosin"/>
    <property type="match status" value="1"/>
</dbReference>
<dbReference type="Gene3D" id="1.10.287.1490">
    <property type="match status" value="1"/>
</dbReference>
<keyword evidence="1" id="KW-0175">Coiled coil</keyword>
<feature type="compositionally biased region" description="Basic residues" evidence="2">
    <location>
        <begin position="597"/>
        <end position="611"/>
    </location>
</feature>
<proteinExistence type="predicted"/>
<gene>
    <name evidence="3" type="ORF">LCGC14_1047090</name>
</gene>
<protein>
    <recommendedName>
        <fullName evidence="4">Methyltransferase FkbM domain-containing protein</fullName>
    </recommendedName>
</protein>
<sequence>MVDPIVAVLSDHLEQEDIGSIVVIGAGPGEGISACLASTARNIVLIEPHPDLAARLRDGPGTDPRVQVHAVAVAAQEGQAPLRVFNLQPLSSLRAPRDLRQLYPGLRQIEEFSVKTVPLRQVLDGLPAGKTGCDLLVIDAPGEEGVIVSALLEAPERTRFGTILIRGGQSEHYEGSTPLGPLAETLKQAGFRPGLPIDDDPDRPCLSFRLDRLTLENTALQTRIGVLEAELKQAHATDRTRQSALEALRTSGQDADRMQGRIDALAQKAATLEASLEQSWLAAQEAEAVTVDLHARLENRQTILRDTEAARDQALADLARQEAETETLQQQAATREDELQAAQAEAKAAQAELGEVQTVNTSLRDEAEAMRRQISENATGQAKTAAALADHERKIGALEAELKASAAQVHDLTTQLQSARTDCQALKAERDTAQGQTRAAQQGTKAAQEDRDRLARQLTETSTKLTGITGQMEAAKTRHEADLTAARDRIQAIEKDLAASTTTTEQARRDLALAMRMQSMAQSDLRHLQDRYAQLQEVKQQQEALLRKLTPRLQEAAQYLHGLGSLPPKDSTAPHATLAEAPSETAAAPGKSDRPAKAGRKSKASRRGKAG</sequence>
<feature type="coiled-coil region" evidence="1">
    <location>
        <begin position="304"/>
        <end position="359"/>
    </location>
</feature>
<reference evidence="3" key="1">
    <citation type="journal article" date="2015" name="Nature">
        <title>Complex archaea that bridge the gap between prokaryotes and eukaryotes.</title>
        <authorList>
            <person name="Spang A."/>
            <person name="Saw J.H."/>
            <person name="Jorgensen S.L."/>
            <person name="Zaremba-Niedzwiedzka K."/>
            <person name="Martijn J."/>
            <person name="Lind A.E."/>
            <person name="van Eijk R."/>
            <person name="Schleper C."/>
            <person name="Guy L."/>
            <person name="Ettema T.J."/>
        </authorList>
    </citation>
    <scope>NUCLEOTIDE SEQUENCE</scope>
</reference>
<name>A0A0F9Q858_9ZZZZ</name>
<evidence type="ECO:0000256" key="1">
    <source>
        <dbReference type="SAM" id="Coils"/>
    </source>
</evidence>
<evidence type="ECO:0008006" key="4">
    <source>
        <dbReference type="Google" id="ProtNLM"/>
    </source>
</evidence>
<evidence type="ECO:0000313" key="3">
    <source>
        <dbReference type="EMBL" id="KKN09391.1"/>
    </source>
</evidence>
<dbReference type="EMBL" id="LAZR01004353">
    <property type="protein sequence ID" value="KKN09391.1"/>
    <property type="molecule type" value="Genomic_DNA"/>
</dbReference>
<dbReference type="AlphaFoldDB" id="A0A0F9Q858"/>
<dbReference type="InterPro" id="IPR029063">
    <property type="entry name" value="SAM-dependent_MTases_sf"/>
</dbReference>
<dbReference type="Gene3D" id="3.40.50.150">
    <property type="entry name" value="Vaccinia Virus protein VP39"/>
    <property type="match status" value="1"/>
</dbReference>
<evidence type="ECO:0000256" key="2">
    <source>
        <dbReference type="SAM" id="MobiDB-lite"/>
    </source>
</evidence>
<feature type="compositionally biased region" description="Low complexity" evidence="2">
    <location>
        <begin position="433"/>
        <end position="446"/>
    </location>
</feature>
<organism evidence="3">
    <name type="scientific">marine sediment metagenome</name>
    <dbReference type="NCBI Taxonomy" id="412755"/>
    <lineage>
        <taxon>unclassified sequences</taxon>
        <taxon>metagenomes</taxon>
        <taxon>ecological metagenomes</taxon>
    </lineage>
</organism>
<feature type="region of interest" description="Disordered" evidence="2">
    <location>
        <begin position="428"/>
        <end position="453"/>
    </location>
</feature>
<accession>A0A0F9Q858</accession>